<evidence type="ECO:0000313" key="2">
    <source>
        <dbReference type="EMBL" id="RMX55114.1"/>
    </source>
</evidence>
<name>A0A3M6UNK7_POCDA</name>
<gene>
    <name evidence="2" type="ORF">pdam_00007433</name>
</gene>
<proteinExistence type="predicted"/>
<dbReference type="Proteomes" id="UP000275408">
    <property type="component" value="Unassembled WGS sequence"/>
</dbReference>
<evidence type="ECO:0000313" key="3">
    <source>
        <dbReference type="Proteomes" id="UP000275408"/>
    </source>
</evidence>
<evidence type="ECO:0000256" key="1">
    <source>
        <dbReference type="SAM" id="MobiDB-lite"/>
    </source>
</evidence>
<organism evidence="2 3">
    <name type="scientific">Pocillopora damicornis</name>
    <name type="common">Cauliflower coral</name>
    <name type="synonym">Millepora damicornis</name>
    <dbReference type="NCBI Taxonomy" id="46731"/>
    <lineage>
        <taxon>Eukaryota</taxon>
        <taxon>Metazoa</taxon>
        <taxon>Cnidaria</taxon>
        <taxon>Anthozoa</taxon>
        <taxon>Hexacorallia</taxon>
        <taxon>Scleractinia</taxon>
        <taxon>Astrocoeniina</taxon>
        <taxon>Pocilloporidae</taxon>
        <taxon>Pocillopora</taxon>
    </lineage>
</organism>
<dbReference type="AlphaFoldDB" id="A0A3M6UNK7"/>
<dbReference type="OrthoDB" id="5965030at2759"/>
<protein>
    <submittedName>
        <fullName evidence="2">Uncharacterized protein</fullName>
    </submittedName>
</protein>
<feature type="region of interest" description="Disordered" evidence="1">
    <location>
        <begin position="169"/>
        <end position="204"/>
    </location>
</feature>
<accession>A0A3M6UNK7</accession>
<feature type="compositionally biased region" description="Acidic residues" evidence="1">
    <location>
        <begin position="173"/>
        <end position="182"/>
    </location>
</feature>
<comment type="caution">
    <text evidence="2">The sequence shown here is derived from an EMBL/GenBank/DDBJ whole genome shotgun (WGS) entry which is preliminary data.</text>
</comment>
<dbReference type="EMBL" id="RCHS01001119">
    <property type="protein sequence ID" value="RMX55114.1"/>
    <property type="molecule type" value="Genomic_DNA"/>
</dbReference>
<reference evidence="2 3" key="1">
    <citation type="journal article" date="2018" name="Sci. Rep.">
        <title>Comparative analysis of the Pocillopora damicornis genome highlights role of immune system in coral evolution.</title>
        <authorList>
            <person name="Cunning R."/>
            <person name="Bay R.A."/>
            <person name="Gillette P."/>
            <person name="Baker A.C."/>
            <person name="Traylor-Knowles N."/>
        </authorList>
    </citation>
    <scope>NUCLEOTIDE SEQUENCE [LARGE SCALE GENOMIC DNA]</scope>
    <source>
        <strain evidence="2">RSMAS</strain>
        <tissue evidence="2">Whole animal</tissue>
    </source>
</reference>
<keyword evidence="3" id="KW-1185">Reference proteome</keyword>
<sequence>MPAETPVEKVYSIVNMPYYNLESSEVQISPTVLSSDLVTPAVPRKVTLPSVGLPAPLNTEHGKLDEPWPGHPYTSHICQFDVFPGFDPVRTKFDGMTIKVLQKLNPATEEALENLSKRMYRTPVYQENIKELPEPSPTVLIDLVTIQNGNKMPIGMENWQVNDQVELDRNETREEDEEDNETEESKEYCERKSEGKLDNEKVPTDSASSAVWPIWPVGLKMRKTPLNYPKIPLPVYTPLDFSKRDQSQNSNNCSHVSGEQTTHCLQLDAMFTKSHTKKHATFTNQYVPALTAYRYSSLGLEDSKHLKFTSPETKNLKEMQPVHVSLVPVKHPAGVDYVRLPLIGREKATEQSREPPPQNHCATRMLGIRFKTDAHRRYVTKKHSFTKI</sequence>
<feature type="compositionally biased region" description="Basic and acidic residues" evidence="1">
    <location>
        <begin position="183"/>
        <end position="203"/>
    </location>
</feature>